<protein>
    <recommendedName>
        <fullName evidence="8">Mannosyltransferase</fullName>
        <ecNumber evidence="8">2.4.1.-</ecNumber>
    </recommendedName>
</protein>
<accession>A0ABP1R5D4</accession>
<reference evidence="9 10" key="1">
    <citation type="submission" date="2024-08" db="EMBL/GenBank/DDBJ databases">
        <authorList>
            <person name="Cucini C."/>
            <person name="Frati F."/>
        </authorList>
    </citation>
    <scope>NUCLEOTIDE SEQUENCE [LARGE SCALE GENOMIC DNA]</scope>
</reference>
<gene>
    <name evidence="9" type="ORF">ODALV1_LOCUS18980</name>
</gene>
<evidence type="ECO:0000313" key="10">
    <source>
        <dbReference type="Proteomes" id="UP001642540"/>
    </source>
</evidence>
<evidence type="ECO:0000256" key="3">
    <source>
        <dbReference type="ARBA" id="ARBA00022679"/>
    </source>
</evidence>
<dbReference type="PANTHER" id="PTHR22760:SF4">
    <property type="entry name" value="GPI MANNOSYLTRANSFERASE 3"/>
    <property type="match status" value="1"/>
</dbReference>
<keyword evidence="7 8" id="KW-0472">Membrane</keyword>
<dbReference type="Proteomes" id="UP001642540">
    <property type="component" value="Unassembled WGS sequence"/>
</dbReference>
<feature type="transmembrane region" description="Helical" evidence="8">
    <location>
        <begin position="120"/>
        <end position="143"/>
    </location>
</feature>
<keyword evidence="5 8" id="KW-0256">Endoplasmic reticulum</keyword>
<evidence type="ECO:0000256" key="6">
    <source>
        <dbReference type="ARBA" id="ARBA00022989"/>
    </source>
</evidence>
<keyword evidence="6 8" id="KW-1133">Transmembrane helix</keyword>
<dbReference type="InterPro" id="IPR005599">
    <property type="entry name" value="GPI_mannosylTrfase"/>
</dbReference>
<dbReference type="EMBL" id="CAXLJM020000062">
    <property type="protein sequence ID" value="CAL8120428.1"/>
    <property type="molecule type" value="Genomic_DNA"/>
</dbReference>
<feature type="transmembrane region" description="Helical" evidence="8">
    <location>
        <begin position="284"/>
        <end position="300"/>
    </location>
</feature>
<feature type="transmembrane region" description="Helical" evidence="8">
    <location>
        <begin position="86"/>
        <end position="108"/>
    </location>
</feature>
<evidence type="ECO:0000256" key="4">
    <source>
        <dbReference type="ARBA" id="ARBA00022692"/>
    </source>
</evidence>
<keyword evidence="2 8" id="KW-0328">Glycosyltransferase</keyword>
<dbReference type="EC" id="2.4.1.-" evidence="8"/>
<evidence type="ECO:0000256" key="7">
    <source>
        <dbReference type="ARBA" id="ARBA00023136"/>
    </source>
</evidence>
<feature type="transmembrane region" description="Helical" evidence="8">
    <location>
        <begin position="64"/>
        <end position="80"/>
    </location>
</feature>
<feature type="transmembrane region" description="Helical" evidence="8">
    <location>
        <begin position="253"/>
        <end position="277"/>
    </location>
</feature>
<evidence type="ECO:0000256" key="5">
    <source>
        <dbReference type="ARBA" id="ARBA00022824"/>
    </source>
</evidence>
<feature type="transmembrane region" description="Helical" evidence="8">
    <location>
        <begin position="346"/>
        <end position="364"/>
    </location>
</feature>
<evidence type="ECO:0000256" key="1">
    <source>
        <dbReference type="ARBA" id="ARBA00004477"/>
    </source>
</evidence>
<evidence type="ECO:0000313" key="9">
    <source>
        <dbReference type="EMBL" id="CAL8120428.1"/>
    </source>
</evidence>
<keyword evidence="4 8" id="KW-0812">Transmembrane</keyword>
<dbReference type="PANTHER" id="PTHR22760">
    <property type="entry name" value="GLYCOSYLTRANSFERASE"/>
    <property type="match status" value="1"/>
</dbReference>
<keyword evidence="10" id="KW-1185">Reference proteome</keyword>
<proteinExistence type="inferred from homology"/>
<comment type="caution">
    <text evidence="9">The sequence shown here is derived from an EMBL/GenBank/DDBJ whole genome shotgun (WGS) entry which is preliminary data.</text>
</comment>
<name>A0ABP1R5D4_9HEXA</name>
<feature type="transmembrane region" description="Helical" evidence="8">
    <location>
        <begin position="163"/>
        <end position="185"/>
    </location>
</feature>
<dbReference type="Pfam" id="PF03901">
    <property type="entry name" value="Glyco_transf_22"/>
    <property type="match status" value="1"/>
</dbReference>
<feature type="transmembrane region" description="Helical" evidence="8">
    <location>
        <begin position="306"/>
        <end position="326"/>
    </location>
</feature>
<sequence length="510" mass="57465">MEQIKNYRHGVQIAFAIKVLLAITISRLSDFVPDEYWQSTEVAYVLHFGRGHLMWEWHANIRSYIPPVIILIVYKIASLFNCDGSFLILVIVPQILQLALSAVGWNYFSRFASTRVGSNAGKLATIFMLVSWFTTFCGARLISNQTEMSLNCIALYLLEIGDLAKFSFIMGLNFALRPTAAILWLPFLPEFCGKLTDTTFKNFLKCLTFVALPMVGALALDSMMTSNLSITWLEFFKFNFLSGGSAEFGVHSPYWYLYSGLPSVLGPLLAFLPFGYFCSKKTRLLTIYATFYIVVYSFIPHKEIRFLLPVTPLLFPICASVVSTLIKKGVEANKIDGLFGTYLKFAVKLFIGLNIGATIFLGFFHQCGVKRATADISEKISEMDAPRVWIMTPCYAVPIFSHIHHPNIELEYYKCAPKEFRHLYTNGSAYPLIQTNGFATVNLHQDILKKLVGAKAPHFILAFQEHVPKIIAAFDKAGYEYKVCATYFDSLVDDFGGAVEILCSYSCRLM</sequence>
<keyword evidence="3" id="KW-0808">Transferase</keyword>
<comment type="subcellular location">
    <subcellularLocation>
        <location evidence="1 8">Endoplasmic reticulum membrane</location>
        <topology evidence="1 8">Multi-pass membrane protein</topology>
    </subcellularLocation>
</comment>
<comment type="similarity">
    <text evidence="8">Belongs to the glycosyltransferase 22 family.</text>
</comment>
<evidence type="ECO:0000256" key="8">
    <source>
        <dbReference type="RuleBase" id="RU363075"/>
    </source>
</evidence>
<feature type="transmembrane region" description="Helical" evidence="8">
    <location>
        <begin position="206"/>
        <end position="233"/>
    </location>
</feature>
<evidence type="ECO:0000256" key="2">
    <source>
        <dbReference type="ARBA" id="ARBA00022676"/>
    </source>
</evidence>
<organism evidence="9 10">
    <name type="scientific">Orchesella dallaii</name>
    <dbReference type="NCBI Taxonomy" id="48710"/>
    <lineage>
        <taxon>Eukaryota</taxon>
        <taxon>Metazoa</taxon>
        <taxon>Ecdysozoa</taxon>
        <taxon>Arthropoda</taxon>
        <taxon>Hexapoda</taxon>
        <taxon>Collembola</taxon>
        <taxon>Entomobryomorpha</taxon>
        <taxon>Entomobryoidea</taxon>
        <taxon>Orchesellidae</taxon>
        <taxon>Orchesellinae</taxon>
        <taxon>Orchesella</taxon>
    </lineage>
</organism>